<organism evidence="3 4">
    <name type="scientific">Rubrimonas cliftonensis</name>
    <dbReference type="NCBI Taxonomy" id="89524"/>
    <lineage>
        <taxon>Bacteria</taxon>
        <taxon>Pseudomonadati</taxon>
        <taxon>Pseudomonadota</taxon>
        <taxon>Alphaproteobacteria</taxon>
        <taxon>Rhodobacterales</taxon>
        <taxon>Paracoccaceae</taxon>
        <taxon>Rubrimonas</taxon>
    </lineage>
</organism>
<dbReference type="RefSeq" id="WP_093247464.1">
    <property type="nucleotide sequence ID" value="NZ_FNQM01000001.1"/>
</dbReference>
<dbReference type="SMART" id="SM00028">
    <property type="entry name" value="TPR"/>
    <property type="match status" value="6"/>
</dbReference>
<dbReference type="STRING" id="89524.SAMN05444370_10119"/>
<dbReference type="Pfam" id="PF13424">
    <property type="entry name" value="TPR_12"/>
    <property type="match status" value="1"/>
</dbReference>
<dbReference type="Gene3D" id="1.25.40.10">
    <property type="entry name" value="Tetratricopeptide repeat domain"/>
    <property type="match status" value="2"/>
</dbReference>
<feature type="chain" id="PRO_5011444938" evidence="2">
    <location>
        <begin position="25"/>
        <end position="569"/>
    </location>
</feature>
<evidence type="ECO:0000313" key="4">
    <source>
        <dbReference type="Proteomes" id="UP000198703"/>
    </source>
</evidence>
<evidence type="ECO:0000256" key="2">
    <source>
        <dbReference type="SAM" id="SignalP"/>
    </source>
</evidence>
<dbReference type="InterPro" id="IPR019734">
    <property type="entry name" value="TPR_rpt"/>
</dbReference>
<keyword evidence="2" id="KW-0732">Signal</keyword>
<dbReference type="InterPro" id="IPR011990">
    <property type="entry name" value="TPR-like_helical_dom_sf"/>
</dbReference>
<feature type="signal peptide" evidence="2">
    <location>
        <begin position="1"/>
        <end position="24"/>
    </location>
</feature>
<dbReference type="OrthoDB" id="9766710at2"/>
<dbReference type="Proteomes" id="UP000198703">
    <property type="component" value="Unassembled WGS sequence"/>
</dbReference>
<dbReference type="PROSITE" id="PS50005">
    <property type="entry name" value="TPR"/>
    <property type="match status" value="2"/>
</dbReference>
<evidence type="ECO:0000256" key="1">
    <source>
        <dbReference type="PROSITE-ProRule" id="PRU00339"/>
    </source>
</evidence>
<dbReference type="AlphaFoldDB" id="A0A1H3VE62"/>
<dbReference type="SUPFAM" id="SSF48452">
    <property type="entry name" value="TPR-like"/>
    <property type="match status" value="2"/>
</dbReference>
<evidence type="ECO:0000313" key="3">
    <source>
        <dbReference type="EMBL" id="SDZ73097.1"/>
    </source>
</evidence>
<sequence length="569" mass="59642">MSGPFPISRAAALAFALLASQAAAQAPGAYLAARSADALGAVGAAARFYAEALEADPGNVALMEGAALNLIASGQIEAGAAMAERLAELAPDHRVANLALVAAALAQGDHVAARERLAEQPDAFLPLTRRLLEAWAAFGAGDVAAAEAALAELSEPPIFRLFADAHLGMLRHAAGDAAGAIEAFERAEAAASGPTTRLSLAHGAALEALGRDDEARELYERTEAASRLGDPTMAAAIARLDAGGATVAPVATMAEGAAEALFGVATALGGDSGRRFALAHARLSTHLRPDLAPAQLLIAELLQGDGQDEAALAVYAATPASDPLWARAQIGRAGALEALGRTDAAIEALRALVATNATSLDAQLALADQLRRAERFDEAATRYDRALELAETGGDPDWTLYYQSGIAHERAGNWPVAEAHFLRALELEPDQPLVLNYLGYTWVEMGHNLAEAQAMIEKAVDQRPDNGYITDSLGWVLYKLGDFDGAVTWLERAVELAPVDPVINDHFGDALWRVGRRLEAQFQWKRARSLDPEPKDLARIKRKLAVGLDIVLEEEAEAARGAASAGDGG</sequence>
<dbReference type="Pfam" id="PF13432">
    <property type="entry name" value="TPR_16"/>
    <property type="match status" value="2"/>
</dbReference>
<gene>
    <name evidence="3" type="ORF">SAMN05444370_10119</name>
</gene>
<feature type="repeat" description="TPR" evidence="1">
    <location>
        <begin position="467"/>
        <end position="500"/>
    </location>
</feature>
<dbReference type="PANTHER" id="PTHR12558:SF13">
    <property type="entry name" value="CELL DIVISION CYCLE PROTEIN 27 HOMOLOG"/>
    <property type="match status" value="1"/>
</dbReference>
<name>A0A1H3VE62_9RHOB</name>
<keyword evidence="4" id="KW-1185">Reference proteome</keyword>
<dbReference type="PANTHER" id="PTHR12558">
    <property type="entry name" value="CELL DIVISION CYCLE 16,23,27"/>
    <property type="match status" value="1"/>
</dbReference>
<feature type="repeat" description="TPR" evidence="1">
    <location>
        <begin position="398"/>
        <end position="431"/>
    </location>
</feature>
<accession>A0A1H3VE62</accession>
<dbReference type="EMBL" id="FNQM01000001">
    <property type="protein sequence ID" value="SDZ73097.1"/>
    <property type="molecule type" value="Genomic_DNA"/>
</dbReference>
<protein>
    <submittedName>
        <fullName evidence="3">Flp pilus assembly protein TadD, contains TPR repeats</fullName>
    </submittedName>
</protein>
<reference evidence="3 4" key="1">
    <citation type="submission" date="2016-10" db="EMBL/GenBank/DDBJ databases">
        <authorList>
            <person name="de Groot N.N."/>
        </authorList>
    </citation>
    <scope>NUCLEOTIDE SEQUENCE [LARGE SCALE GENOMIC DNA]</scope>
    <source>
        <strain evidence="3 4">DSM 15345</strain>
    </source>
</reference>
<keyword evidence="1" id="KW-0802">TPR repeat</keyword>
<proteinExistence type="predicted"/>